<keyword evidence="3 6" id="KW-0067">ATP-binding</keyword>
<organism evidence="6 7">
    <name type="scientific">Neotabrizicola shimadae</name>
    <dbReference type="NCBI Taxonomy" id="2807096"/>
    <lineage>
        <taxon>Bacteria</taxon>
        <taxon>Pseudomonadati</taxon>
        <taxon>Pseudomonadota</taxon>
        <taxon>Alphaproteobacteria</taxon>
        <taxon>Rhodobacterales</taxon>
        <taxon>Paracoccaceae</taxon>
        <taxon>Neotabrizicola</taxon>
    </lineage>
</organism>
<evidence type="ECO:0000256" key="1">
    <source>
        <dbReference type="ARBA" id="ARBA00022737"/>
    </source>
</evidence>
<dbReference type="KEGG" id="nsm:JO391_12760"/>
<feature type="region of interest" description="Disordered" evidence="4">
    <location>
        <begin position="223"/>
        <end position="267"/>
    </location>
</feature>
<dbReference type="GO" id="GO:0005524">
    <property type="term" value="F:ATP binding"/>
    <property type="evidence" value="ECO:0007669"/>
    <property type="project" value="UniProtKB-KW"/>
</dbReference>
<proteinExistence type="predicted"/>
<evidence type="ECO:0000256" key="3">
    <source>
        <dbReference type="ARBA" id="ARBA00022840"/>
    </source>
</evidence>
<sequence>MSSVFVLSRVGVSRPDGSTLLPPITASFGSGVTALVGPNGVGKSTVLRLLAGEIDGTGGHVRRPGRIGFLRQIEPSGIQSLHEVFPAGMTDGLIRAQLGRAGVHAEPDRALSSLSGGQRTRARLAALIAGTPDALLLDEPTNHLDADGVALVLHLLSDFTGPVVVSSHDTTLLRRCSRFAALSPRGLTLHGHGYDAFAIAQKREAAGRQRTLDLAERARSKAMRAAQEASERKARHDAAGRRDRSSGSQGRMLMDFRKDRAEGSDRGLSRMSDRRVVAATEALAVARAAVDLRQPLSALMPRLDMPPTRLLLRARGLSGSAGSASHAIGPFDIDITGPERIAVTGPNGSGKSTLLRLLSGDLHPTSGRLDRMVRTARLDQHLVPAGEDLIEAMRAAHPALSLQDVHASLARFGFRGAAAKVSRAGLSGGEALRASLAIVFGGPEPPSLLLLDEPTNHLDSEARTMLEEALVAFDAALVIASHDRDFLKAIGTTREIKLAP</sequence>
<dbReference type="PROSITE" id="PS00211">
    <property type="entry name" value="ABC_TRANSPORTER_1"/>
    <property type="match status" value="1"/>
</dbReference>
<dbReference type="Pfam" id="PF00005">
    <property type="entry name" value="ABC_tran"/>
    <property type="match status" value="2"/>
</dbReference>
<dbReference type="InterPro" id="IPR003593">
    <property type="entry name" value="AAA+_ATPase"/>
</dbReference>
<dbReference type="AlphaFoldDB" id="A0A8G0ZRE8"/>
<dbReference type="InterPro" id="IPR027417">
    <property type="entry name" value="P-loop_NTPase"/>
</dbReference>
<feature type="compositionally biased region" description="Basic and acidic residues" evidence="4">
    <location>
        <begin position="229"/>
        <end position="245"/>
    </location>
</feature>
<name>A0A8G0ZRE8_9RHOB</name>
<keyword evidence="1" id="KW-0677">Repeat</keyword>
<dbReference type="PROSITE" id="PS50893">
    <property type="entry name" value="ABC_TRANSPORTER_2"/>
    <property type="match status" value="1"/>
</dbReference>
<evidence type="ECO:0000256" key="4">
    <source>
        <dbReference type="SAM" id="MobiDB-lite"/>
    </source>
</evidence>
<dbReference type="EMBL" id="CP069370">
    <property type="protein sequence ID" value="QYZ68642.1"/>
    <property type="molecule type" value="Genomic_DNA"/>
</dbReference>
<dbReference type="CDD" id="cd03221">
    <property type="entry name" value="ABCF_EF-3"/>
    <property type="match status" value="1"/>
</dbReference>
<reference evidence="6" key="1">
    <citation type="submission" date="2021-02" db="EMBL/GenBank/DDBJ databases">
        <title>Rhodobacter shimadae sp. nov., an aerobic anoxygenic phototrophic bacterium isolated from a hot spring.</title>
        <authorList>
            <person name="Muramatsu S."/>
            <person name="Haruta S."/>
            <person name="Hirose S."/>
            <person name="Hanada S."/>
        </authorList>
    </citation>
    <scope>NUCLEOTIDE SEQUENCE</scope>
    <source>
        <strain evidence="6">N10</strain>
    </source>
</reference>
<evidence type="ECO:0000256" key="2">
    <source>
        <dbReference type="ARBA" id="ARBA00022741"/>
    </source>
</evidence>
<dbReference type="PANTHER" id="PTHR19211:SF6">
    <property type="entry name" value="BLL7188 PROTEIN"/>
    <property type="match status" value="1"/>
</dbReference>
<keyword evidence="2" id="KW-0547">Nucleotide-binding</keyword>
<accession>A0A8G0ZRE8</accession>
<dbReference type="RefSeq" id="WP_220660865.1">
    <property type="nucleotide sequence ID" value="NZ_CP069370.1"/>
</dbReference>
<feature type="domain" description="ABC transporter" evidence="5">
    <location>
        <begin position="5"/>
        <end position="209"/>
    </location>
</feature>
<dbReference type="SUPFAM" id="SSF52540">
    <property type="entry name" value="P-loop containing nucleoside triphosphate hydrolases"/>
    <property type="match status" value="2"/>
</dbReference>
<dbReference type="SMART" id="SM00382">
    <property type="entry name" value="AAA"/>
    <property type="match status" value="2"/>
</dbReference>
<feature type="compositionally biased region" description="Basic and acidic residues" evidence="4">
    <location>
        <begin position="254"/>
        <end position="267"/>
    </location>
</feature>
<dbReference type="Gene3D" id="3.40.50.300">
    <property type="entry name" value="P-loop containing nucleotide triphosphate hydrolases"/>
    <property type="match status" value="3"/>
</dbReference>
<dbReference type="Proteomes" id="UP000826300">
    <property type="component" value="Chromosome"/>
</dbReference>
<evidence type="ECO:0000313" key="6">
    <source>
        <dbReference type="EMBL" id="QYZ68642.1"/>
    </source>
</evidence>
<dbReference type="PANTHER" id="PTHR19211">
    <property type="entry name" value="ATP-BINDING TRANSPORT PROTEIN-RELATED"/>
    <property type="match status" value="1"/>
</dbReference>
<dbReference type="InterPro" id="IPR017871">
    <property type="entry name" value="ABC_transporter-like_CS"/>
</dbReference>
<dbReference type="InterPro" id="IPR003439">
    <property type="entry name" value="ABC_transporter-like_ATP-bd"/>
</dbReference>
<dbReference type="InterPro" id="IPR050611">
    <property type="entry name" value="ABCF"/>
</dbReference>
<dbReference type="GO" id="GO:0016887">
    <property type="term" value="F:ATP hydrolysis activity"/>
    <property type="evidence" value="ECO:0007669"/>
    <property type="project" value="InterPro"/>
</dbReference>
<evidence type="ECO:0000259" key="5">
    <source>
        <dbReference type="PROSITE" id="PS50893"/>
    </source>
</evidence>
<evidence type="ECO:0000313" key="7">
    <source>
        <dbReference type="Proteomes" id="UP000826300"/>
    </source>
</evidence>
<gene>
    <name evidence="6" type="ORF">JO391_12760</name>
</gene>
<protein>
    <submittedName>
        <fullName evidence="6">ABC-F family ATP-binding cassette domain-containing protein</fullName>
    </submittedName>
</protein>
<keyword evidence="7" id="KW-1185">Reference proteome</keyword>